<dbReference type="PROSITE" id="PS01124">
    <property type="entry name" value="HTH_ARAC_FAMILY_2"/>
    <property type="match status" value="1"/>
</dbReference>
<keyword evidence="1" id="KW-0805">Transcription regulation</keyword>
<accession>A0ABV1D5Q1</accession>
<dbReference type="EMBL" id="JBBMFM010000024">
    <property type="protein sequence ID" value="MEQ2425071.1"/>
    <property type="molecule type" value="Genomic_DNA"/>
</dbReference>
<organism evidence="5 6">
    <name type="scientific">Enterocloster hominis</name>
    <name type="common">ex Hitch et al. 2024</name>
    <dbReference type="NCBI Taxonomy" id="1917870"/>
    <lineage>
        <taxon>Bacteria</taxon>
        <taxon>Bacillati</taxon>
        <taxon>Bacillota</taxon>
        <taxon>Clostridia</taxon>
        <taxon>Lachnospirales</taxon>
        <taxon>Lachnospiraceae</taxon>
        <taxon>Enterocloster</taxon>
    </lineage>
</organism>
<dbReference type="Gene3D" id="1.10.10.60">
    <property type="entry name" value="Homeodomain-like"/>
    <property type="match status" value="2"/>
</dbReference>
<dbReference type="PANTHER" id="PTHR43280">
    <property type="entry name" value="ARAC-FAMILY TRANSCRIPTIONAL REGULATOR"/>
    <property type="match status" value="1"/>
</dbReference>
<keyword evidence="2" id="KW-0238">DNA-binding</keyword>
<proteinExistence type="predicted"/>
<evidence type="ECO:0000259" key="4">
    <source>
        <dbReference type="PROSITE" id="PS01124"/>
    </source>
</evidence>
<reference evidence="5 6" key="1">
    <citation type="submission" date="2024-03" db="EMBL/GenBank/DDBJ databases">
        <title>Human intestinal bacterial collection.</title>
        <authorList>
            <person name="Pauvert C."/>
            <person name="Hitch T.C.A."/>
            <person name="Clavel T."/>
        </authorList>
    </citation>
    <scope>NUCLEOTIDE SEQUENCE [LARGE SCALE GENOMIC DNA]</scope>
    <source>
        <strain evidence="5 6">CLA-SR-H021</strain>
    </source>
</reference>
<dbReference type="InterPro" id="IPR009057">
    <property type="entry name" value="Homeodomain-like_sf"/>
</dbReference>
<dbReference type="Pfam" id="PF12833">
    <property type="entry name" value="HTH_18"/>
    <property type="match status" value="1"/>
</dbReference>
<evidence type="ECO:0000256" key="1">
    <source>
        <dbReference type="ARBA" id="ARBA00023015"/>
    </source>
</evidence>
<keyword evidence="3" id="KW-0804">Transcription</keyword>
<dbReference type="SMART" id="SM00342">
    <property type="entry name" value="HTH_ARAC"/>
    <property type="match status" value="1"/>
</dbReference>
<dbReference type="RefSeq" id="WP_008716046.1">
    <property type="nucleotide sequence ID" value="NZ_JBBMFM010000024.1"/>
</dbReference>
<dbReference type="InterPro" id="IPR020449">
    <property type="entry name" value="Tscrpt_reg_AraC-type_HTH"/>
</dbReference>
<dbReference type="InterPro" id="IPR018060">
    <property type="entry name" value="HTH_AraC"/>
</dbReference>
<comment type="caution">
    <text evidence="5">The sequence shown here is derived from an EMBL/GenBank/DDBJ whole genome shotgun (WGS) entry which is preliminary data.</text>
</comment>
<sequence length="247" mass="29405">MKSIEKALSDIRFKQKEEQIHHHTYDEELLQYEYMKNGNLEQAIPLSIKLFRGNLTGHLSDNRLSHYRYLFVASTTLSCRFCLEGGMLAEDAYNISDLYIQLMDKCTTVDEIFRLHTEMFTEYTKRMAELKKEQIYSKPVLRCIDYIHHHLHENITLNSTADYVNLSPSYLSAIFKKEMNTTLSEYVRKCRIETAQNLLKYSEYTCVEIANYLAFSSHSHFNTLFKKYTGYTPKEYRLKYFRHNWAE</sequence>
<dbReference type="SUPFAM" id="SSF46689">
    <property type="entry name" value="Homeodomain-like"/>
    <property type="match status" value="2"/>
</dbReference>
<evidence type="ECO:0000313" key="5">
    <source>
        <dbReference type="EMBL" id="MEQ2425071.1"/>
    </source>
</evidence>
<feature type="domain" description="HTH araC/xylS-type" evidence="4">
    <location>
        <begin position="141"/>
        <end position="239"/>
    </location>
</feature>
<evidence type="ECO:0000256" key="3">
    <source>
        <dbReference type="ARBA" id="ARBA00023163"/>
    </source>
</evidence>
<evidence type="ECO:0000313" key="6">
    <source>
        <dbReference type="Proteomes" id="UP001454086"/>
    </source>
</evidence>
<evidence type="ECO:0000256" key="2">
    <source>
        <dbReference type="ARBA" id="ARBA00023125"/>
    </source>
</evidence>
<protein>
    <submittedName>
        <fullName evidence="5">AraC family transcriptional regulator</fullName>
    </submittedName>
</protein>
<dbReference type="PRINTS" id="PR00032">
    <property type="entry name" value="HTHARAC"/>
</dbReference>
<name>A0ABV1D5Q1_9FIRM</name>
<dbReference type="Proteomes" id="UP001454086">
    <property type="component" value="Unassembled WGS sequence"/>
</dbReference>
<dbReference type="PANTHER" id="PTHR43280:SF2">
    <property type="entry name" value="HTH-TYPE TRANSCRIPTIONAL REGULATOR EXSA"/>
    <property type="match status" value="1"/>
</dbReference>
<gene>
    <name evidence="5" type="ORF">WMQ36_08810</name>
</gene>
<keyword evidence="6" id="KW-1185">Reference proteome</keyword>